<accession>A0A9D6DNA9</accession>
<keyword evidence="2" id="KW-0812">Transmembrane</keyword>
<evidence type="ECO:0000313" key="3">
    <source>
        <dbReference type="EMBL" id="MBI2052226.1"/>
    </source>
</evidence>
<sequence length="556" mass="61683">MFRFLPEEFVALDKSPLSPVYAETFVYTPAKHEENLGQLYMAAEVFSNKSRKENAQLISEIAGVIKKEYYKNTIVTPISALRFGLKRANMFLAAKKNWLSPAAGLKIKIVTAVLKERNLHLAKLGEATALILRNDNLQHIIPPASNATAHDAAASWAFENIVSGELMENDTVVLATNQIHRIDEHELVYKLKKKELAKYLKNSSEGIKSLALVALYPKKDTPVSPPSPPSPLSSFSPVLPPFTPFDGKKGKWWLKPAILVLILLAVAAGVSVVAVKIKKETAQNKKEAETLVQEISDLKEKIADLIEVKNETEANELLATAAKKLSRLEELGLFKTTFSTLSQELIQTAGSLLKQETIKNISSILALGNNSNGFDPKTISLGRNKIFIFGGNTLYKFDLNRQTGSFESLESGVAITGVMEKPDNPNINFIATQDKIMVYGNSPEPRTAWFRTENQPAMNQITLYRESFYMLGEDGLIYRLPFSTSSTTSEIIVGDFALWTQQATSYKLKAKSFSVEGSIFGLTDEHTLVELANGQSKKFSLYPIIKTSTRFHRLMA</sequence>
<keyword evidence="1" id="KW-0175">Coiled coil</keyword>
<evidence type="ECO:0000256" key="2">
    <source>
        <dbReference type="SAM" id="Phobius"/>
    </source>
</evidence>
<comment type="caution">
    <text evidence="3">The sequence shown here is derived from an EMBL/GenBank/DDBJ whole genome shotgun (WGS) entry which is preliminary data.</text>
</comment>
<protein>
    <submittedName>
        <fullName evidence="3">Uncharacterized protein</fullName>
    </submittedName>
</protein>
<gene>
    <name evidence="3" type="ORF">HYT38_00915</name>
</gene>
<reference evidence="3" key="1">
    <citation type="submission" date="2020-07" db="EMBL/GenBank/DDBJ databases">
        <title>Huge and variable diversity of episymbiotic CPR bacteria and DPANN archaea in groundwater ecosystems.</title>
        <authorList>
            <person name="He C.Y."/>
            <person name="Keren R."/>
            <person name="Whittaker M."/>
            <person name="Farag I.F."/>
            <person name="Doudna J."/>
            <person name="Cate J.H.D."/>
            <person name="Banfield J.F."/>
        </authorList>
    </citation>
    <scope>NUCLEOTIDE SEQUENCE</scope>
    <source>
        <strain evidence="3">NC_groundwater_191_Ag_S-0.1um_45_8</strain>
    </source>
</reference>
<keyword evidence="2" id="KW-1133">Transmembrane helix</keyword>
<dbReference type="Proteomes" id="UP000786662">
    <property type="component" value="Unassembled WGS sequence"/>
</dbReference>
<dbReference type="AlphaFoldDB" id="A0A9D6DNA9"/>
<evidence type="ECO:0000256" key="1">
    <source>
        <dbReference type="SAM" id="Coils"/>
    </source>
</evidence>
<feature type="coiled-coil region" evidence="1">
    <location>
        <begin position="281"/>
        <end position="331"/>
    </location>
</feature>
<keyword evidence="2" id="KW-0472">Membrane</keyword>
<proteinExistence type="predicted"/>
<evidence type="ECO:0000313" key="4">
    <source>
        <dbReference type="Proteomes" id="UP000786662"/>
    </source>
</evidence>
<name>A0A9D6DNA9_9BACT</name>
<organism evidence="3 4">
    <name type="scientific">Candidatus Sungiibacteriota bacterium</name>
    <dbReference type="NCBI Taxonomy" id="2750080"/>
    <lineage>
        <taxon>Bacteria</taxon>
        <taxon>Candidatus Sungiibacteriota</taxon>
    </lineage>
</organism>
<dbReference type="EMBL" id="JACOYY010000030">
    <property type="protein sequence ID" value="MBI2052226.1"/>
    <property type="molecule type" value="Genomic_DNA"/>
</dbReference>
<feature type="transmembrane region" description="Helical" evidence="2">
    <location>
        <begin position="252"/>
        <end position="275"/>
    </location>
</feature>